<keyword evidence="10" id="KW-0813">Transport</keyword>
<evidence type="ECO:0000256" key="8">
    <source>
        <dbReference type="ARBA" id="ARBA00035585"/>
    </source>
</evidence>
<dbReference type="HAMAP" id="MF_00454">
    <property type="entry name" value="FluC"/>
    <property type="match status" value="1"/>
</dbReference>
<dbReference type="PANTHER" id="PTHR28259:SF1">
    <property type="entry name" value="FLUORIDE EXPORT PROTEIN 1-RELATED"/>
    <property type="match status" value="1"/>
</dbReference>
<comment type="activity regulation">
    <text evidence="10">Na(+) is not transported, but it plays an essential structural role and its presence is essential for fluoride channel function.</text>
</comment>
<evidence type="ECO:0000256" key="3">
    <source>
        <dbReference type="ARBA" id="ARBA00022692"/>
    </source>
</evidence>
<dbReference type="Proteomes" id="UP001652431">
    <property type="component" value="Unassembled WGS sequence"/>
</dbReference>
<evidence type="ECO:0000313" key="12">
    <source>
        <dbReference type="Proteomes" id="UP001652431"/>
    </source>
</evidence>
<comment type="similarity">
    <text evidence="7 10">Belongs to the fluoride channel Fluc/FEX (TC 1.A.43) family.</text>
</comment>
<comment type="function">
    <text evidence="9 10">Fluoride-specific ion channel. Important for reducing fluoride concentration in the cell, thus reducing its toxicity.</text>
</comment>
<gene>
    <name evidence="10 11" type="primary">crcB</name>
    <name evidence="10" type="synonym">fluC</name>
    <name evidence="11" type="ORF">OCV99_13900</name>
</gene>
<keyword evidence="5 10" id="KW-0472">Membrane</keyword>
<sequence length="121" mass="12717">MLNCVIVGIGGFIGTVCRYLIGLLPFEMESGFPVKTLAINVIGAFLISLIAAIAAENKSFPPQVALMLRVGICGGFTTFSTFAYESADLMKNGQTVAAFAYICISVVLGVAAVFAAQMLVR</sequence>
<feature type="transmembrane region" description="Helical" evidence="10">
    <location>
        <begin position="66"/>
        <end position="84"/>
    </location>
</feature>
<evidence type="ECO:0000256" key="4">
    <source>
        <dbReference type="ARBA" id="ARBA00022989"/>
    </source>
</evidence>
<organism evidence="11 12">
    <name type="scientific">Dorea acetigenes</name>
    <dbReference type="NCBI Taxonomy" id="2981787"/>
    <lineage>
        <taxon>Bacteria</taxon>
        <taxon>Bacillati</taxon>
        <taxon>Bacillota</taxon>
        <taxon>Clostridia</taxon>
        <taxon>Lachnospirales</taxon>
        <taxon>Lachnospiraceae</taxon>
        <taxon>Dorea</taxon>
    </lineage>
</organism>
<reference evidence="11 12" key="1">
    <citation type="journal article" date="2021" name="ISME Commun">
        <title>Automated analysis of genomic sequences facilitates high-throughput and comprehensive description of bacteria.</title>
        <authorList>
            <person name="Hitch T.C.A."/>
        </authorList>
    </citation>
    <scope>NUCLEOTIDE SEQUENCE [LARGE SCALE GENOMIC DNA]</scope>
    <source>
        <strain evidence="11 12">Sanger_03</strain>
    </source>
</reference>
<keyword evidence="12" id="KW-1185">Reference proteome</keyword>
<keyword evidence="4 10" id="KW-1133">Transmembrane helix</keyword>
<comment type="subcellular location">
    <subcellularLocation>
        <location evidence="1 10">Cell membrane</location>
        <topology evidence="1 10">Multi-pass membrane protein</topology>
    </subcellularLocation>
</comment>
<evidence type="ECO:0000256" key="10">
    <source>
        <dbReference type="HAMAP-Rule" id="MF_00454"/>
    </source>
</evidence>
<keyword evidence="3 10" id="KW-0812">Transmembrane</keyword>
<evidence type="ECO:0000256" key="1">
    <source>
        <dbReference type="ARBA" id="ARBA00004651"/>
    </source>
</evidence>
<dbReference type="InterPro" id="IPR003691">
    <property type="entry name" value="FluC"/>
</dbReference>
<name>A0ABT2RQB9_9FIRM</name>
<keyword evidence="10" id="KW-0479">Metal-binding</keyword>
<keyword evidence="2 10" id="KW-1003">Cell membrane</keyword>
<comment type="catalytic activity">
    <reaction evidence="8">
        <text>fluoride(in) = fluoride(out)</text>
        <dbReference type="Rhea" id="RHEA:76159"/>
        <dbReference type="ChEBI" id="CHEBI:17051"/>
    </reaction>
    <physiologicalReaction direction="left-to-right" evidence="8">
        <dbReference type="Rhea" id="RHEA:76160"/>
    </physiologicalReaction>
</comment>
<dbReference type="EMBL" id="JAOQJU010000023">
    <property type="protein sequence ID" value="MCU6687609.1"/>
    <property type="molecule type" value="Genomic_DNA"/>
</dbReference>
<feature type="binding site" evidence="10">
    <location>
        <position position="74"/>
    </location>
    <ligand>
        <name>Na(+)</name>
        <dbReference type="ChEBI" id="CHEBI:29101"/>
        <note>structural</note>
    </ligand>
</feature>
<evidence type="ECO:0000313" key="11">
    <source>
        <dbReference type="EMBL" id="MCU6687609.1"/>
    </source>
</evidence>
<evidence type="ECO:0000256" key="6">
    <source>
        <dbReference type="ARBA" id="ARBA00023303"/>
    </source>
</evidence>
<protein>
    <recommendedName>
        <fullName evidence="10">Fluoride-specific ion channel FluC</fullName>
    </recommendedName>
</protein>
<keyword evidence="6 10" id="KW-0407">Ion channel</keyword>
<feature type="transmembrane region" description="Helical" evidence="10">
    <location>
        <begin position="6"/>
        <end position="25"/>
    </location>
</feature>
<keyword evidence="10" id="KW-0915">Sodium</keyword>
<keyword evidence="10" id="KW-0406">Ion transport</keyword>
<feature type="transmembrane region" description="Helical" evidence="10">
    <location>
        <begin position="37"/>
        <end position="54"/>
    </location>
</feature>
<evidence type="ECO:0000256" key="7">
    <source>
        <dbReference type="ARBA" id="ARBA00035120"/>
    </source>
</evidence>
<dbReference type="Pfam" id="PF02537">
    <property type="entry name" value="CRCB"/>
    <property type="match status" value="1"/>
</dbReference>
<dbReference type="PANTHER" id="PTHR28259">
    <property type="entry name" value="FLUORIDE EXPORT PROTEIN 1-RELATED"/>
    <property type="match status" value="1"/>
</dbReference>
<evidence type="ECO:0000256" key="5">
    <source>
        <dbReference type="ARBA" id="ARBA00023136"/>
    </source>
</evidence>
<comment type="caution">
    <text evidence="11">The sequence shown here is derived from an EMBL/GenBank/DDBJ whole genome shotgun (WGS) entry which is preliminary data.</text>
</comment>
<feature type="binding site" evidence="10">
    <location>
        <position position="77"/>
    </location>
    <ligand>
        <name>Na(+)</name>
        <dbReference type="ChEBI" id="CHEBI:29101"/>
        <note>structural</note>
    </ligand>
</feature>
<dbReference type="NCBIfam" id="TIGR00494">
    <property type="entry name" value="crcB"/>
    <property type="match status" value="1"/>
</dbReference>
<proteinExistence type="inferred from homology"/>
<feature type="transmembrane region" description="Helical" evidence="10">
    <location>
        <begin position="96"/>
        <end position="120"/>
    </location>
</feature>
<evidence type="ECO:0000256" key="2">
    <source>
        <dbReference type="ARBA" id="ARBA00022475"/>
    </source>
</evidence>
<evidence type="ECO:0000256" key="9">
    <source>
        <dbReference type="ARBA" id="ARBA00049940"/>
    </source>
</evidence>
<accession>A0ABT2RQB9</accession>